<evidence type="ECO:0000256" key="7">
    <source>
        <dbReference type="ARBA" id="ARBA00022801"/>
    </source>
</evidence>
<dbReference type="PANTHER" id="PTHR11644">
    <property type="entry name" value="CYTIDINE DEAMINASE"/>
    <property type="match status" value="1"/>
</dbReference>
<evidence type="ECO:0000256" key="4">
    <source>
        <dbReference type="ARBA" id="ARBA00012783"/>
    </source>
</evidence>
<evidence type="ECO:0000256" key="3">
    <source>
        <dbReference type="ARBA" id="ARBA00006576"/>
    </source>
</evidence>
<evidence type="ECO:0000256" key="11">
    <source>
        <dbReference type="ARBA" id="ARBA00049558"/>
    </source>
</evidence>
<dbReference type="PROSITE" id="PS51747">
    <property type="entry name" value="CYT_DCMP_DEAMINASES_2"/>
    <property type="match status" value="1"/>
</dbReference>
<keyword evidence="6 12" id="KW-0479">Metal-binding</keyword>
<comment type="catalytic activity">
    <reaction evidence="10 12">
        <text>2'-deoxycytidine + H2O + H(+) = 2'-deoxyuridine + NH4(+)</text>
        <dbReference type="Rhea" id="RHEA:13433"/>
        <dbReference type="ChEBI" id="CHEBI:15377"/>
        <dbReference type="ChEBI" id="CHEBI:15378"/>
        <dbReference type="ChEBI" id="CHEBI:15698"/>
        <dbReference type="ChEBI" id="CHEBI:16450"/>
        <dbReference type="ChEBI" id="CHEBI:28938"/>
        <dbReference type="EC" id="3.5.4.5"/>
    </reaction>
</comment>
<comment type="similarity">
    <text evidence="3 12">Belongs to the cytidine and deoxycytidylate deaminase family.</text>
</comment>
<dbReference type="PROSITE" id="PS00903">
    <property type="entry name" value="CYT_DCMP_DEAMINASES_1"/>
    <property type="match status" value="1"/>
</dbReference>
<dbReference type="CDD" id="cd01283">
    <property type="entry name" value="cytidine_deaminase"/>
    <property type="match status" value="1"/>
</dbReference>
<dbReference type="EMBL" id="QUAJ01000003">
    <property type="protein sequence ID" value="REI42671.1"/>
    <property type="molecule type" value="Genomic_DNA"/>
</dbReference>
<keyword evidence="15" id="KW-1185">Reference proteome</keyword>
<dbReference type="Pfam" id="PF00383">
    <property type="entry name" value="dCMP_cyt_deam_1"/>
    <property type="match status" value="1"/>
</dbReference>
<organism evidence="14 15">
    <name type="scientific">Psychrilyobacter piezotolerans</name>
    <dbReference type="NCBI Taxonomy" id="2293438"/>
    <lineage>
        <taxon>Bacteria</taxon>
        <taxon>Fusobacteriati</taxon>
        <taxon>Fusobacteriota</taxon>
        <taxon>Fusobacteriia</taxon>
        <taxon>Fusobacteriales</taxon>
        <taxon>Fusobacteriaceae</taxon>
        <taxon>Psychrilyobacter</taxon>
    </lineage>
</organism>
<dbReference type="InterPro" id="IPR016192">
    <property type="entry name" value="APOBEC/CMP_deaminase_Zn-bd"/>
</dbReference>
<comment type="caution">
    <text evidence="14">The sequence shown here is derived from an EMBL/GenBank/DDBJ whole genome shotgun (WGS) entry which is preliminary data.</text>
</comment>
<evidence type="ECO:0000259" key="13">
    <source>
        <dbReference type="PROSITE" id="PS51747"/>
    </source>
</evidence>
<dbReference type="NCBIfam" id="TIGR01354">
    <property type="entry name" value="cyt_deam_tetra"/>
    <property type="match status" value="1"/>
</dbReference>
<dbReference type="RefSeq" id="WP_114641294.1">
    <property type="nucleotide sequence ID" value="NZ_JAACIO010000003.1"/>
</dbReference>
<proteinExistence type="inferred from homology"/>
<evidence type="ECO:0000256" key="10">
    <source>
        <dbReference type="ARBA" id="ARBA00049252"/>
    </source>
</evidence>
<dbReference type="NCBIfam" id="NF004064">
    <property type="entry name" value="PRK05578.1"/>
    <property type="match status" value="1"/>
</dbReference>
<name>A0ABX9KKX3_9FUSO</name>
<dbReference type="PANTHER" id="PTHR11644:SF2">
    <property type="entry name" value="CYTIDINE DEAMINASE"/>
    <property type="match status" value="1"/>
</dbReference>
<comment type="cofactor">
    <cofactor evidence="1 12">
        <name>Zn(2+)</name>
        <dbReference type="ChEBI" id="CHEBI:29105"/>
    </cofactor>
</comment>
<dbReference type="Proteomes" id="UP000263486">
    <property type="component" value="Unassembled WGS sequence"/>
</dbReference>
<dbReference type="GO" id="GO:0004126">
    <property type="term" value="F:cytidine deaminase activity"/>
    <property type="evidence" value="ECO:0007669"/>
    <property type="project" value="UniProtKB-EC"/>
</dbReference>
<dbReference type="InterPro" id="IPR016193">
    <property type="entry name" value="Cytidine_deaminase-like"/>
</dbReference>
<dbReference type="InterPro" id="IPR050202">
    <property type="entry name" value="Cyt/Deoxycyt_deaminase"/>
</dbReference>
<sequence length="131" mass="14470">MLNEKEILELIDEAITAREGAYAKFSNFKVGAALIDDKGDHYTGCNVENSSYGLSMCGERNAVFHAVSKGMNKIKVIAVVGDTEGPISPCGACRQVINEFATEDTLVIMANMKKEYKMVKFTEIFPYGFRL</sequence>
<dbReference type="Gene3D" id="3.40.140.10">
    <property type="entry name" value="Cytidine Deaminase, domain 2"/>
    <property type="match status" value="1"/>
</dbReference>
<keyword evidence="7 12" id="KW-0378">Hydrolase</keyword>
<evidence type="ECO:0000313" key="14">
    <source>
        <dbReference type="EMBL" id="REI42671.1"/>
    </source>
</evidence>
<feature type="domain" description="CMP/dCMP-type deaminase" evidence="13">
    <location>
        <begin position="5"/>
        <end position="131"/>
    </location>
</feature>
<accession>A0ABX9KKX3</accession>
<dbReference type="EC" id="3.5.4.5" evidence="4 12"/>
<dbReference type="SUPFAM" id="SSF53927">
    <property type="entry name" value="Cytidine deaminase-like"/>
    <property type="match status" value="1"/>
</dbReference>
<protein>
    <recommendedName>
        <fullName evidence="5 12">Cytidine deaminase</fullName>
        <ecNumber evidence="4 12">3.5.4.5</ecNumber>
    </recommendedName>
    <alternativeName>
        <fullName evidence="9 12">Cytidine aminohydrolase</fullName>
    </alternativeName>
</protein>
<evidence type="ECO:0000256" key="8">
    <source>
        <dbReference type="ARBA" id="ARBA00022833"/>
    </source>
</evidence>
<reference evidence="14 15" key="1">
    <citation type="submission" date="2018-08" db="EMBL/GenBank/DDBJ databases">
        <title>Draft genome sequence of Psychrilyobacter sp. strain SD5 isolated from Black Sea water.</title>
        <authorList>
            <person name="Yadav S."/>
            <person name="Villanueva L."/>
            <person name="Damste J.S.S."/>
        </authorList>
    </citation>
    <scope>NUCLEOTIDE SEQUENCE [LARGE SCALE GENOMIC DNA]</scope>
    <source>
        <strain evidence="14 15">SD5</strain>
    </source>
</reference>
<gene>
    <name evidence="14" type="primary">cdd</name>
    <name evidence="14" type="ORF">DYH56_02590</name>
</gene>
<comment type="function">
    <text evidence="2 12">This enzyme scavenges exogenous and endogenous cytidine and 2'-deoxycytidine for UMP synthesis.</text>
</comment>
<comment type="catalytic activity">
    <reaction evidence="11 12">
        <text>cytidine + H2O + H(+) = uridine + NH4(+)</text>
        <dbReference type="Rhea" id="RHEA:16069"/>
        <dbReference type="ChEBI" id="CHEBI:15377"/>
        <dbReference type="ChEBI" id="CHEBI:15378"/>
        <dbReference type="ChEBI" id="CHEBI:16704"/>
        <dbReference type="ChEBI" id="CHEBI:17562"/>
        <dbReference type="ChEBI" id="CHEBI:28938"/>
        <dbReference type="EC" id="3.5.4.5"/>
    </reaction>
</comment>
<evidence type="ECO:0000256" key="1">
    <source>
        <dbReference type="ARBA" id="ARBA00001947"/>
    </source>
</evidence>
<evidence type="ECO:0000256" key="5">
    <source>
        <dbReference type="ARBA" id="ARBA00018266"/>
    </source>
</evidence>
<dbReference type="InterPro" id="IPR002125">
    <property type="entry name" value="CMP_dCMP_dom"/>
</dbReference>
<keyword evidence="8 12" id="KW-0862">Zinc</keyword>
<evidence type="ECO:0000256" key="2">
    <source>
        <dbReference type="ARBA" id="ARBA00003949"/>
    </source>
</evidence>
<evidence type="ECO:0000256" key="9">
    <source>
        <dbReference type="ARBA" id="ARBA00032005"/>
    </source>
</evidence>
<evidence type="ECO:0000256" key="6">
    <source>
        <dbReference type="ARBA" id="ARBA00022723"/>
    </source>
</evidence>
<evidence type="ECO:0000256" key="12">
    <source>
        <dbReference type="RuleBase" id="RU364006"/>
    </source>
</evidence>
<dbReference type="InterPro" id="IPR006262">
    <property type="entry name" value="Cyt_deam_tetra"/>
</dbReference>
<evidence type="ECO:0000313" key="15">
    <source>
        <dbReference type="Proteomes" id="UP000263486"/>
    </source>
</evidence>